<feature type="chain" id="PRO_5022979985" evidence="1">
    <location>
        <begin position="21"/>
        <end position="275"/>
    </location>
</feature>
<feature type="signal peptide" evidence="1">
    <location>
        <begin position="1"/>
        <end position="20"/>
    </location>
</feature>
<evidence type="ECO:0000256" key="1">
    <source>
        <dbReference type="SAM" id="SignalP"/>
    </source>
</evidence>
<accession>A0A5C8J4K1</accession>
<evidence type="ECO:0000313" key="2">
    <source>
        <dbReference type="EMBL" id="TXK31157.1"/>
    </source>
</evidence>
<evidence type="ECO:0000313" key="3">
    <source>
        <dbReference type="Proteomes" id="UP000321926"/>
    </source>
</evidence>
<dbReference type="EMBL" id="VRTY01000101">
    <property type="protein sequence ID" value="TXK31157.1"/>
    <property type="molecule type" value="Genomic_DNA"/>
</dbReference>
<dbReference type="OrthoDB" id="266400at2"/>
<reference evidence="2 3" key="1">
    <citation type="submission" date="2019-08" db="EMBL/GenBank/DDBJ databases">
        <authorList>
            <person name="Shi S."/>
        </authorList>
    </citation>
    <scope>NUCLEOTIDE SEQUENCE [LARGE SCALE GENOMIC DNA]</scope>
    <source>
        <strain evidence="2 3">GY10130</strain>
    </source>
</reference>
<keyword evidence="1" id="KW-0732">Signal</keyword>
<organism evidence="2 3">
    <name type="scientific">Pontibacter qinzhouensis</name>
    <dbReference type="NCBI Taxonomy" id="2603253"/>
    <lineage>
        <taxon>Bacteria</taxon>
        <taxon>Pseudomonadati</taxon>
        <taxon>Bacteroidota</taxon>
        <taxon>Cytophagia</taxon>
        <taxon>Cytophagales</taxon>
        <taxon>Hymenobacteraceae</taxon>
        <taxon>Pontibacter</taxon>
    </lineage>
</organism>
<dbReference type="RefSeq" id="WP_147923535.1">
    <property type="nucleotide sequence ID" value="NZ_VRTY01000101.1"/>
</dbReference>
<dbReference type="AlphaFoldDB" id="A0A5C8J4K1"/>
<protein>
    <submittedName>
        <fullName evidence="2">Uncharacterized protein</fullName>
    </submittedName>
</protein>
<sequence>MKRYQVIAFLLLLPFSIAYAQKVKLTEEEWHGAGCYKIAMPMGTVYFEKDNGVSGFKSFIDKEGNDWIASYMEPGPNGDFRGFPNSTGDFGHAGRNSNSTTVVVNGKTEGDLVILESSNPDFTFQYWFFPDRVAIKVLKSKGEYAFLYEGVAGGSADAEDYFVTADGKKHIPSGEFSDFSPEWFYLGDPKVKSYLFLAKTPDDDAPNENHRQIRKGDVHNMDLYSFGRSGPENGYKVYGMSGTEHVCIIGFADTTKSHKQMTRMIQKFLKNPFRK</sequence>
<comment type="caution">
    <text evidence="2">The sequence shown here is derived from an EMBL/GenBank/DDBJ whole genome shotgun (WGS) entry which is preliminary data.</text>
</comment>
<gene>
    <name evidence="2" type="ORF">FVR03_19945</name>
</gene>
<name>A0A5C8J4K1_9BACT</name>
<proteinExistence type="predicted"/>
<keyword evidence="3" id="KW-1185">Reference proteome</keyword>
<dbReference type="Proteomes" id="UP000321926">
    <property type="component" value="Unassembled WGS sequence"/>
</dbReference>